<evidence type="ECO:0000256" key="8">
    <source>
        <dbReference type="SAM" id="Phobius"/>
    </source>
</evidence>
<comment type="subcellular location">
    <subcellularLocation>
        <location evidence="1">Secreted</location>
        <location evidence="1">Cell wall</location>
        <topology evidence="1">Peptidoglycan-anchor</topology>
    </subcellularLocation>
</comment>
<dbReference type="PROSITE" id="PS50978">
    <property type="entry name" value="NEAT"/>
    <property type="match status" value="1"/>
</dbReference>
<organism evidence="10 11">
    <name type="scientific">Paenibacillus glycanilyticus</name>
    <dbReference type="NCBI Taxonomy" id="126569"/>
    <lineage>
        <taxon>Bacteria</taxon>
        <taxon>Bacillati</taxon>
        <taxon>Bacillota</taxon>
        <taxon>Bacilli</taxon>
        <taxon>Bacillales</taxon>
        <taxon>Paenibacillaceae</taxon>
        <taxon>Paenibacillus</taxon>
    </lineage>
</organism>
<keyword evidence="8" id="KW-0472">Membrane</keyword>
<protein>
    <recommendedName>
        <fullName evidence="9">NEAT domain-containing protein</fullName>
    </recommendedName>
</protein>
<dbReference type="NCBIfam" id="TIGR03656">
    <property type="entry name" value="IsdC"/>
    <property type="match status" value="1"/>
</dbReference>
<dbReference type="RefSeq" id="WP_284240985.1">
    <property type="nucleotide sequence ID" value="NZ_BSSQ01000018.1"/>
</dbReference>
<dbReference type="Pfam" id="PF05031">
    <property type="entry name" value="NEAT"/>
    <property type="match status" value="1"/>
</dbReference>
<keyword evidence="2" id="KW-0134">Cell wall</keyword>
<evidence type="ECO:0000256" key="4">
    <source>
        <dbReference type="ARBA" id="ARBA00022729"/>
    </source>
</evidence>
<keyword evidence="11" id="KW-1185">Reference proteome</keyword>
<dbReference type="InterPro" id="IPR006635">
    <property type="entry name" value="NEAT_dom"/>
</dbReference>
<dbReference type="SUPFAM" id="SSF158911">
    <property type="entry name" value="NEAT domain-like"/>
    <property type="match status" value="1"/>
</dbReference>
<evidence type="ECO:0000313" key="10">
    <source>
        <dbReference type="EMBL" id="GLX70219.1"/>
    </source>
</evidence>
<evidence type="ECO:0000256" key="3">
    <source>
        <dbReference type="ARBA" id="ARBA00022525"/>
    </source>
</evidence>
<evidence type="ECO:0000256" key="7">
    <source>
        <dbReference type="SAM" id="MobiDB-lite"/>
    </source>
</evidence>
<dbReference type="SMART" id="SM00725">
    <property type="entry name" value="NEAT"/>
    <property type="match status" value="1"/>
</dbReference>
<keyword evidence="8" id="KW-1133">Transmembrane helix</keyword>
<dbReference type="CDD" id="cd06920">
    <property type="entry name" value="NEAT"/>
    <property type="match status" value="1"/>
</dbReference>
<name>A0ABQ6GGZ4_9BACL</name>
<feature type="compositionally biased region" description="Basic and acidic residues" evidence="7">
    <location>
        <begin position="160"/>
        <end position="188"/>
    </location>
</feature>
<sequence>MTTKLRLMGAWIIVLAVILTCFPAYTSASSQEAGTYSADYLVLRAEDDSASIANDYWEKPATVTVAGDGAMVVRMTINHSKWVKEFSVPTAGGSSYTAVKVVSSDETADKRTVEFRAEDLAKPISAKIHVIVEDIGYDHKYTIRFSFDTNSFKLIKAAEKPAVKPAEKPSEEKPASTEKPVDDSKEEPSSSPAATPKPSKQENVSKGSAETATGSGKVSTGATEPTGTVTPQEDDGSASESMAATGQEASTEPPDPSASVEPEGDTELDASANMTANSGEVSATAGEEDAAAVMAPPSEQEPSLASGNKRDLKGIYILGAFILAGAAMAFIQRRKRQAKR</sequence>
<keyword evidence="6" id="KW-0572">Peptidoglycan-anchor</keyword>
<evidence type="ECO:0000256" key="1">
    <source>
        <dbReference type="ARBA" id="ARBA00004168"/>
    </source>
</evidence>
<feature type="compositionally biased region" description="Polar residues" evidence="7">
    <location>
        <begin position="201"/>
        <end position="231"/>
    </location>
</feature>
<feature type="transmembrane region" description="Helical" evidence="8">
    <location>
        <begin position="314"/>
        <end position="331"/>
    </location>
</feature>
<evidence type="ECO:0000256" key="2">
    <source>
        <dbReference type="ARBA" id="ARBA00022512"/>
    </source>
</evidence>
<accession>A0ABQ6GGZ4</accession>
<proteinExistence type="predicted"/>
<feature type="compositionally biased region" description="Low complexity" evidence="7">
    <location>
        <begin position="189"/>
        <end position="198"/>
    </location>
</feature>
<dbReference type="InterPro" id="IPR019909">
    <property type="entry name" value="Haem_uptake_protein_IsdC"/>
</dbReference>
<evidence type="ECO:0000256" key="6">
    <source>
        <dbReference type="ARBA" id="ARBA00023088"/>
    </source>
</evidence>
<feature type="domain" description="NEAT" evidence="9">
    <location>
        <begin position="31"/>
        <end position="155"/>
    </location>
</feature>
<dbReference type="Gene3D" id="2.60.40.1850">
    <property type="match status" value="1"/>
</dbReference>
<comment type="caution">
    <text evidence="10">The sequence shown here is derived from an EMBL/GenBank/DDBJ whole genome shotgun (WGS) entry which is preliminary data.</text>
</comment>
<feature type="compositionally biased region" description="Polar residues" evidence="7">
    <location>
        <begin position="272"/>
        <end position="281"/>
    </location>
</feature>
<dbReference type="PANTHER" id="PTHR37824:SF1">
    <property type="entry name" value="IRON-REGULATED SURFACE DETERMINANT PROTEIN C"/>
    <property type="match status" value="1"/>
</dbReference>
<dbReference type="EMBL" id="BSSQ01000018">
    <property type="protein sequence ID" value="GLX70219.1"/>
    <property type="molecule type" value="Genomic_DNA"/>
</dbReference>
<dbReference type="Proteomes" id="UP001157114">
    <property type="component" value="Unassembled WGS sequence"/>
</dbReference>
<feature type="compositionally biased region" description="Polar residues" evidence="7">
    <location>
        <begin position="238"/>
        <end position="250"/>
    </location>
</feature>
<keyword evidence="3" id="KW-0964">Secreted</keyword>
<keyword evidence="8" id="KW-0812">Transmembrane</keyword>
<dbReference type="InterPro" id="IPR050436">
    <property type="entry name" value="IsdA"/>
</dbReference>
<dbReference type="InterPro" id="IPR037250">
    <property type="entry name" value="NEAT_dom_sf"/>
</dbReference>
<feature type="region of interest" description="Disordered" evidence="7">
    <location>
        <begin position="160"/>
        <end position="307"/>
    </location>
</feature>
<keyword evidence="5" id="KW-0408">Iron</keyword>
<evidence type="ECO:0000256" key="5">
    <source>
        <dbReference type="ARBA" id="ARBA00023004"/>
    </source>
</evidence>
<reference evidence="10 11" key="1">
    <citation type="submission" date="2023-03" db="EMBL/GenBank/DDBJ databases">
        <title>Draft genome sequence of the bacteria which degrade cell wall of Tricholomamatutake.</title>
        <authorList>
            <person name="Konishi Y."/>
            <person name="Fukuta Y."/>
            <person name="Shirasaka N."/>
        </authorList>
    </citation>
    <scope>NUCLEOTIDE SEQUENCE [LARGE SCALE GENOMIC DNA]</scope>
    <source>
        <strain evidence="11">mu1</strain>
    </source>
</reference>
<gene>
    <name evidence="10" type="ORF">MU1_45650</name>
</gene>
<evidence type="ECO:0000259" key="9">
    <source>
        <dbReference type="PROSITE" id="PS50978"/>
    </source>
</evidence>
<evidence type="ECO:0000313" key="11">
    <source>
        <dbReference type="Proteomes" id="UP001157114"/>
    </source>
</evidence>
<keyword evidence="4" id="KW-0732">Signal</keyword>
<dbReference type="PANTHER" id="PTHR37824">
    <property type="entry name" value="IRON-REGULATED SURFACE DETERMINANT PROTEIN C"/>
    <property type="match status" value="1"/>
</dbReference>